<reference evidence="2 3" key="2">
    <citation type="submission" date="2018-11" db="EMBL/GenBank/DDBJ databases">
        <authorList>
            <consortium name="Pathogen Informatics"/>
        </authorList>
    </citation>
    <scope>NUCLEOTIDE SEQUENCE [LARGE SCALE GENOMIC DNA]</scope>
</reference>
<dbReference type="Proteomes" id="UP000274504">
    <property type="component" value="Unassembled WGS sequence"/>
</dbReference>
<gene>
    <name evidence="2" type="ORF">HDID_LOCUS4134</name>
</gene>
<evidence type="ECO:0000256" key="1">
    <source>
        <dbReference type="SAM" id="MobiDB-lite"/>
    </source>
</evidence>
<feature type="compositionally biased region" description="Polar residues" evidence="1">
    <location>
        <begin position="41"/>
        <end position="98"/>
    </location>
</feature>
<feature type="region of interest" description="Disordered" evidence="1">
    <location>
        <begin position="1"/>
        <end position="110"/>
    </location>
</feature>
<name>A0A0R3SGT6_HYMDI</name>
<feature type="compositionally biased region" description="Polar residues" evidence="1">
    <location>
        <begin position="18"/>
        <end position="28"/>
    </location>
</feature>
<protein>
    <submittedName>
        <fullName evidence="4">Protein kinase domain-containing protein</fullName>
    </submittedName>
</protein>
<organism evidence="4">
    <name type="scientific">Hymenolepis diminuta</name>
    <name type="common">Rat tapeworm</name>
    <dbReference type="NCBI Taxonomy" id="6216"/>
    <lineage>
        <taxon>Eukaryota</taxon>
        <taxon>Metazoa</taxon>
        <taxon>Spiralia</taxon>
        <taxon>Lophotrochozoa</taxon>
        <taxon>Platyhelminthes</taxon>
        <taxon>Cestoda</taxon>
        <taxon>Eucestoda</taxon>
        <taxon>Cyclophyllidea</taxon>
        <taxon>Hymenolepididae</taxon>
        <taxon>Hymenolepis</taxon>
    </lineage>
</organism>
<dbReference type="STRING" id="6216.A0A0R3SGT6"/>
<reference evidence="4" key="1">
    <citation type="submission" date="2017-02" db="UniProtKB">
        <authorList>
            <consortium name="WormBaseParasite"/>
        </authorList>
    </citation>
    <scope>IDENTIFICATION</scope>
</reference>
<dbReference type="EMBL" id="UYSG01001462">
    <property type="protein sequence ID" value="VDL44306.1"/>
    <property type="molecule type" value="Genomic_DNA"/>
</dbReference>
<dbReference type="AlphaFoldDB" id="A0A0R3SGT6"/>
<proteinExistence type="predicted"/>
<evidence type="ECO:0000313" key="2">
    <source>
        <dbReference type="EMBL" id="VDL44306.1"/>
    </source>
</evidence>
<dbReference type="WBParaSite" id="HDID_0000413601-mRNA-1">
    <property type="protein sequence ID" value="HDID_0000413601-mRNA-1"/>
    <property type="gene ID" value="HDID_0000413601"/>
</dbReference>
<accession>A0A0R3SGT6</accession>
<sequence length="486" mass="52882">MDHPLPDSIPKLSVKRTGLSSVAQSSKPSVRFVDPVPAETAESTQSRDSSSTPKSNSVQAVNENTVQDSLPQGSSWSGNWMDQQRTPEPKSPSESPVNLENGPEPSFLTTHYPFRMTRSTSTPFSSRQIRPATSFSSWQQTHSRIELLITEALASMERFEKGGSSQALHQKMRNFEQGLSAELLHLDRLCDAFSSGDSSINNVVQQERRKINKERDGPLVNAFQRLREPNPEKGFSLMTSSLEKISTSVQAIIDIVQLNWFDSTDSEQSKKGSNLDDNFGSLSISDREDSITNSLDSNDPTDLAGLLHVYAAQFHSHCLLVRGTAEEFLGGLDAKVDKSRNVRGYHLPAAGVLIANAKFLLRCSSQLVSLAANLSSALQHLSPSEVSNSAEEVERLRSDLEAHGNAVCESLKGLIAQTKDVAGCLSSPNMNLPTTTMTLASKPVVILGPEMERLIGAVQDVVAATEALRHTIANSPVLRNCASSQE</sequence>
<evidence type="ECO:0000313" key="3">
    <source>
        <dbReference type="Proteomes" id="UP000274504"/>
    </source>
</evidence>
<evidence type="ECO:0000313" key="4">
    <source>
        <dbReference type="WBParaSite" id="HDID_0000413601-mRNA-1"/>
    </source>
</evidence>
<dbReference type="OrthoDB" id="5983572at2759"/>